<dbReference type="Pfam" id="PF08873">
    <property type="entry name" value="Phage_Mu_Gp37"/>
    <property type="match status" value="1"/>
</dbReference>
<proteinExistence type="predicted"/>
<dbReference type="InterPro" id="IPR014972">
    <property type="entry name" value="Phage_Mu_Gp37"/>
</dbReference>
<dbReference type="Proteomes" id="UP000042738">
    <property type="component" value="Chromosome"/>
</dbReference>
<reference evidence="1" key="3">
    <citation type="submission" date="2020-04" db="EMBL/GenBank/DDBJ databases">
        <title>Genomic Insight into Nascent Stage of Mutualistic Insect Bacterial Symbioses through the Bacterial Symbiont Serratia symbiotica.</title>
        <authorList>
            <person name="Renoz F."/>
            <person name="Foray V."/>
            <person name="Ambroise J."/>
            <person name="Baa-Puyoulet P."/>
            <person name="Bearzatto B."/>
            <person name="Mendez G.L."/>
            <person name="Vanderpoorten A."/>
            <person name="Mahillon J."/>
            <person name="Gala J.-L."/>
            <person name="Calevro F."/>
            <person name="Hance T."/>
        </authorList>
    </citation>
    <scope>NUCLEOTIDE SEQUENCE</scope>
    <source>
        <strain evidence="1">CWBI-2.3</strain>
    </source>
</reference>
<dbReference type="GeneID" id="93736656"/>
<sequence length="215" mass="24085">MINETELAMIERLRTGLGDMVKEVSSYGGELDDVGAIVRALPAVWITFLGIQSTTPVSTHKNRFRVNARFAVMVTAYNVRQEAAQRRGGPRLDEVGCNLIIRSVRRLLTRQDMGLPIEPLLPGRVRSLFSSRLNEKAMSAYACEFDTVWIEEALECGHWPAPEGDDDPDRVFAWYRGRLDKPYPMHESTGLAYHLDGQGPAVAQDIISTEAKDHD</sequence>
<evidence type="ECO:0000313" key="1">
    <source>
        <dbReference type="EMBL" id="QLH62026.1"/>
    </source>
</evidence>
<protein>
    <submittedName>
        <fullName evidence="1">DUF1834 family protein</fullName>
    </submittedName>
</protein>
<reference evidence="1 3" key="1">
    <citation type="journal article" date="2014" name="Genome Announc.">
        <title>Whole-Genome Sequence of Serratia symbiotica Strain CWBI-2.3T, a Free-Living Symbiont of the Black Bean Aphid Aphis fabae.</title>
        <authorList>
            <person name="Foray V."/>
            <person name="Grigorescu A.S."/>
            <person name="Sabri A."/>
            <person name="Haubruge E."/>
            <person name="Lognay G."/>
            <person name="Francis F."/>
            <person name="Fauconnier M.L."/>
            <person name="Hance T."/>
            <person name="Thonart P."/>
        </authorList>
    </citation>
    <scope>NUCLEOTIDE SEQUENCE [LARGE SCALE GENOMIC DNA]</scope>
    <source>
        <strain evidence="1">CWBI-2.3</strain>
    </source>
</reference>
<evidence type="ECO:0000313" key="3">
    <source>
        <dbReference type="Proteomes" id="UP000042738"/>
    </source>
</evidence>
<evidence type="ECO:0000313" key="2">
    <source>
        <dbReference type="EMBL" id="QLH63053.1"/>
    </source>
</evidence>
<dbReference type="EMBL" id="CP050855">
    <property type="protein sequence ID" value="QLH62026.1"/>
    <property type="molecule type" value="Genomic_DNA"/>
</dbReference>
<organism evidence="1 3">
    <name type="scientific">Serratia symbiotica</name>
    <dbReference type="NCBI Taxonomy" id="138074"/>
    <lineage>
        <taxon>Bacteria</taxon>
        <taxon>Pseudomonadati</taxon>
        <taxon>Pseudomonadota</taxon>
        <taxon>Gammaproteobacteria</taxon>
        <taxon>Enterobacterales</taxon>
        <taxon>Yersiniaceae</taxon>
        <taxon>Serratia</taxon>
    </lineage>
</organism>
<gene>
    <name evidence="1" type="ORF">SYMBAF_02420</name>
    <name evidence="2" type="ORF">SYMBAF_09130</name>
</gene>
<dbReference type="STRING" id="138074.SYMBAF_20151"/>
<name>A0A068Z836_9GAMM</name>
<dbReference type="AlphaFoldDB" id="A0A068Z836"/>
<dbReference type="EMBL" id="CP050855">
    <property type="protein sequence ID" value="QLH63053.1"/>
    <property type="molecule type" value="Genomic_DNA"/>
</dbReference>
<dbReference type="RefSeq" id="WP_040264943.1">
    <property type="nucleotide sequence ID" value="NZ_CP050855.1"/>
</dbReference>
<reference evidence="1" key="2">
    <citation type="submission" date="2014-06" db="EMBL/GenBank/DDBJ databases">
        <authorList>
            <person name="Foray V.V."/>
        </authorList>
    </citation>
    <scope>NUCLEOTIDE SEQUENCE</scope>
    <source>
        <strain evidence="1">CWBI-2.3</strain>
    </source>
</reference>
<accession>A0A068Z836</accession>